<dbReference type="PANTHER" id="PTHR46411:SF3">
    <property type="entry name" value="AAA+ ATPASE DOMAIN-CONTAINING PROTEIN"/>
    <property type="match status" value="1"/>
</dbReference>
<sequence>MKAVFPATTAGHTTALALGAVSALLELADRTLPDGVAGLVDRQPFVASYAGELARHVPDGLSWADCVGWWERQVAAVETKAPGLPLTRVPALGAVRDRLALAMVALLDEDDRWLQVVRELQGTTDVAGVPVAVVVAALERPGEAEVARLLERLTREHLVEPVAGTGQARKVAADLWSAVRDDEAWRALVKRASPPGPSAVAHWGDERSEHLRRHVDLLTQGRLDTLVARQVPGADGAAALAALSDRPLLWATRAQLLEGPALALAAGLDAVPAVRLEPAPGELADVPRPAWYDGPLVVLTGTAGGVGAEDARRATVTIGRSDLAERRRLWSTLLPRAGKRRVETLAGAFVVPDGYVRRLARDATVVAQVDGRRVPEVEDVRAASRRLCDHVLETKATRIDNQELTWDDVVTSPTVRADLEMLEHRCLLREELAVGDRGVGGAGVRALLTGPSGCGKTLAARTLAAVLQRNLYQVDLAAVFDKYVGVTEKILDRLLSDAEQLDAVLLLDEGDTFLGSRTDVRSANDRYANLETNFLLQRLETYAGIIVITTNAPDRIDSAFSRRMDATIVFGKPRAAARRRIWALHLPDGHDVSADELDALADRYRLTGGQIRNAALYARLVSARERRPLDADAVRAAVAAEHRKAGAMRAQRAPGSPGRPQPPSVDGYVGLAAAGAPRRVHRGRA</sequence>
<accession>A0ABP5K221</accession>
<dbReference type="InterPro" id="IPR003959">
    <property type="entry name" value="ATPase_AAA_core"/>
</dbReference>
<dbReference type="InterPro" id="IPR003593">
    <property type="entry name" value="AAA+_ATPase"/>
</dbReference>
<dbReference type="InterPro" id="IPR027417">
    <property type="entry name" value="P-loop_NTPase"/>
</dbReference>
<name>A0ABP5K221_9ACTN</name>
<reference evidence="4" key="1">
    <citation type="journal article" date="2019" name="Int. J. Syst. Evol. Microbiol.">
        <title>The Global Catalogue of Microorganisms (GCM) 10K type strain sequencing project: providing services to taxonomists for standard genome sequencing and annotation.</title>
        <authorList>
            <consortium name="The Broad Institute Genomics Platform"/>
            <consortium name="The Broad Institute Genome Sequencing Center for Infectious Disease"/>
            <person name="Wu L."/>
            <person name="Ma J."/>
        </authorList>
    </citation>
    <scope>NUCLEOTIDE SEQUENCE [LARGE SCALE GENOMIC DNA]</scope>
    <source>
        <strain evidence="4">JCM 16021</strain>
    </source>
</reference>
<dbReference type="Pfam" id="PF00004">
    <property type="entry name" value="AAA"/>
    <property type="match status" value="1"/>
</dbReference>
<organism evidence="3 4">
    <name type="scientific">Nocardioides bigeumensis</name>
    <dbReference type="NCBI Taxonomy" id="433657"/>
    <lineage>
        <taxon>Bacteria</taxon>
        <taxon>Bacillati</taxon>
        <taxon>Actinomycetota</taxon>
        <taxon>Actinomycetes</taxon>
        <taxon>Propionibacteriales</taxon>
        <taxon>Nocardioidaceae</taxon>
        <taxon>Nocardioides</taxon>
    </lineage>
</organism>
<dbReference type="Proteomes" id="UP001500575">
    <property type="component" value="Unassembled WGS sequence"/>
</dbReference>
<feature type="region of interest" description="Disordered" evidence="1">
    <location>
        <begin position="645"/>
        <end position="685"/>
    </location>
</feature>
<keyword evidence="4" id="KW-1185">Reference proteome</keyword>
<dbReference type="CDD" id="cd19481">
    <property type="entry name" value="RecA-like_protease"/>
    <property type="match status" value="1"/>
</dbReference>
<evidence type="ECO:0000256" key="1">
    <source>
        <dbReference type="SAM" id="MobiDB-lite"/>
    </source>
</evidence>
<dbReference type="EMBL" id="BAAAQQ010000011">
    <property type="protein sequence ID" value="GAA2124511.1"/>
    <property type="molecule type" value="Genomic_DNA"/>
</dbReference>
<dbReference type="PANTHER" id="PTHR46411">
    <property type="entry name" value="FAMILY ATPASE, PUTATIVE-RELATED"/>
    <property type="match status" value="1"/>
</dbReference>
<dbReference type="Gene3D" id="3.40.50.300">
    <property type="entry name" value="P-loop containing nucleotide triphosphate hydrolases"/>
    <property type="match status" value="1"/>
</dbReference>
<evidence type="ECO:0000259" key="2">
    <source>
        <dbReference type="SMART" id="SM00382"/>
    </source>
</evidence>
<dbReference type="RefSeq" id="WP_344303693.1">
    <property type="nucleotide sequence ID" value="NZ_BAAAQQ010000011.1"/>
</dbReference>
<gene>
    <name evidence="3" type="ORF">GCM10009843_21310</name>
</gene>
<dbReference type="SUPFAM" id="SSF52540">
    <property type="entry name" value="P-loop containing nucleoside triphosphate hydrolases"/>
    <property type="match status" value="1"/>
</dbReference>
<evidence type="ECO:0000313" key="4">
    <source>
        <dbReference type="Proteomes" id="UP001500575"/>
    </source>
</evidence>
<dbReference type="SMART" id="SM00382">
    <property type="entry name" value="AAA"/>
    <property type="match status" value="1"/>
</dbReference>
<comment type="caution">
    <text evidence="3">The sequence shown here is derived from an EMBL/GenBank/DDBJ whole genome shotgun (WGS) entry which is preliminary data.</text>
</comment>
<evidence type="ECO:0000313" key="3">
    <source>
        <dbReference type="EMBL" id="GAA2124511.1"/>
    </source>
</evidence>
<protein>
    <recommendedName>
        <fullName evidence="2">AAA+ ATPase domain-containing protein</fullName>
    </recommendedName>
</protein>
<proteinExistence type="predicted"/>
<feature type="domain" description="AAA+ ATPase" evidence="2">
    <location>
        <begin position="442"/>
        <end position="574"/>
    </location>
</feature>